<protein>
    <submittedName>
        <fullName evidence="2">Extracellular solute-binding protein</fullName>
    </submittedName>
</protein>
<dbReference type="PROSITE" id="PS51257">
    <property type="entry name" value="PROKAR_LIPOPROTEIN"/>
    <property type="match status" value="1"/>
</dbReference>
<dbReference type="InterPro" id="IPR006059">
    <property type="entry name" value="SBP"/>
</dbReference>
<accession>A0A9D1GYH0</accession>
<evidence type="ECO:0000256" key="1">
    <source>
        <dbReference type="SAM" id="SignalP"/>
    </source>
</evidence>
<evidence type="ECO:0000313" key="2">
    <source>
        <dbReference type="EMBL" id="HIT75125.1"/>
    </source>
</evidence>
<proteinExistence type="predicted"/>
<dbReference type="Pfam" id="PF01547">
    <property type="entry name" value="SBP_bac_1"/>
    <property type="match status" value="1"/>
</dbReference>
<dbReference type="PROSITE" id="PS51318">
    <property type="entry name" value="TAT"/>
    <property type="match status" value="1"/>
</dbReference>
<dbReference type="SUPFAM" id="SSF53850">
    <property type="entry name" value="Periplasmic binding protein-like II"/>
    <property type="match status" value="1"/>
</dbReference>
<name>A0A9D1GYH0_9ACTN</name>
<dbReference type="AlphaFoldDB" id="A0A9D1GYH0"/>
<gene>
    <name evidence="2" type="ORF">IAA98_06045</name>
</gene>
<evidence type="ECO:0000313" key="3">
    <source>
        <dbReference type="Proteomes" id="UP000886842"/>
    </source>
</evidence>
<feature type="signal peptide" evidence="1">
    <location>
        <begin position="1"/>
        <end position="24"/>
    </location>
</feature>
<feature type="non-terminal residue" evidence="2">
    <location>
        <position position="409"/>
    </location>
</feature>
<feature type="chain" id="PRO_5039394573" evidence="1">
    <location>
        <begin position="25"/>
        <end position="409"/>
    </location>
</feature>
<dbReference type="EMBL" id="DVLP01000183">
    <property type="protein sequence ID" value="HIT75125.1"/>
    <property type="molecule type" value="Genomic_DNA"/>
</dbReference>
<sequence length="409" mass="43640">MTMLWSRRGVLGAGAGLAGLGALSACGGSTTPAQGGGGGPIRFTWWGGEFYDDLTKRMVAEFTDQHPDIEVAFEPGSWDGYWDRLATQVAGNDAPDVINMDGKYVAEYAGRGVLADLEELGVDLSALSEADRAAGTVDGSVRAASTGSNSWLIFANPTLFDKAGVDIPDDTSWTWDELYELATTLTDSGVVGLNGGGSYADLTIFLRQQGQDFFSPDGLGYTDDALAQWYAWYLRLIEGKAGPTAEQEVEDAGLGLEQKLFGTNKAAMSWFWSNNLTAVRTATGHDDIVMLRPPSSTGDRADNGAYLKASMYWSINSRSENAESAAALVDFLVNDPAAATIQLLNRGVPSSQAMLEAMEPEFTPDDVEVAELITALGEEITSAPAIQPTGTSEAPAVLTRNLTEVRFKR</sequence>
<dbReference type="InterPro" id="IPR006311">
    <property type="entry name" value="TAT_signal"/>
</dbReference>
<comment type="caution">
    <text evidence="2">The sequence shown here is derived from an EMBL/GenBank/DDBJ whole genome shotgun (WGS) entry which is preliminary data.</text>
</comment>
<reference evidence="2" key="1">
    <citation type="submission" date="2020-10" db="EMBL/GenBank/DDBJ databases">
        <authorList>
            <person name="Gilroy R."/>
        </authorList>
    </citation>
    <scope>NUCLEOTIDE SEQUENCE</scope>
    <source>
        <strain evidence="2">ChiGjej1B1-24693</strain>
    </source>
</reference>
<dbReference type="PANTHER" id="PTHR43649:SF11">
    <property type="entry name" value="ABC TRANSPORTER SUBSTRATE-BINDING PROTEIN YESO-RELATED"/>
    <property type="match status" value="1"/>
</dbReference>
<dbReference type="PANTHER" id="PTHR43649">
    <property type="entry name" value="ARABINOSE-BINDING PROTEIN-RELATED"/>
    <property type="match status" value="1"/>
</dbReference>
<dbReference type="InterPro" id="IPR050490">
    <property type="entry name" value="Bact_solute-bd_prot1"/>
</dbReference>
<dbReference type="Gene3D" id="3.40.190.10">
    <property type="entry name" value="Periplasmic binding protein-like II"/>
    <property type="match status" value="2"/>
</dbReference>
<keyword evidence="1" id="KW-0732">Signal</keyword>
<organism evidence="2 3">
    <name type="scientific">Candidatus Avipropionibacterium avicola</name>
    <dbReference type="NCBI Taxonomy" id="2840701"/>
    <lineage>
        <taxon>Bacteria</taxon>
        <taxon>Bacillati</taxon>
        <taxon>Actinomycetota</taxon>
        <taxon>Actinomycetes</taxon>
        <taxon>Propionibacteriales</taxon>
        <taxon>Propionibacteriaceae</taxon>
        <taxon>Propionibacteriaceae incertae sedis</taxon>
        <taxon>Candidatus Avipropionibacterium</taxon>
    </lineage>
</organism>
<dbReference type="Proteomes" id="UP000886842">
    <property type="component" value="Unassembled WGS sequence"/>
</dbReference>
<reference evidence="2" key="2">
    <citation type="journal article" date="2021" name="PeerJ">
        <title>Extensive microbial diversity within the chicken gut microbiome revealed by metagenomics and culture.</title>
        <authorList>
            <person name="Gilroy R."/>
            <person name="Ravi A."/>
            <person name="Getino M."/>
            <person name="Pursley I."/>
            <person name="Horton D.L."/>
            <person name="Alikhan N.F."/>
            <person name="Baker D."/>
            <person name="Gharbi K."/>
            <person name="Hall N."/>
            <person name="Watson M."/>
            <person name="Adriaenssens E.M."/>
            <person name="Foster-Nyarko E."/>
            <person name="Jarju S."/>
            <person name="Secka A."/>
            <person name="Antonio M."/>
            <person name="Oren A."/>
            <person name="Chaudhuri R.R."/>
            <person name="La Ragione R."/>
            <person name="Hildebrand F."/>
            <person name="Pallen M.J."/>
        </authorList>
    </citation>
    <scope>NUCLEOTIDE SEQUENCE</scope>
    <source>
        <strain evidence="2">ChiGjej1B1-24693</strain>
    </source>
</reference>